<name>A0ABC8RSW5_9AQUA</name>
<sequence length="71" mass="7630">MTQHLRIPTSSQAAVMNDLIGSQGDGRRRRETGRMGGDGGQCVEGYLVEDMKEVGAGIRTGLGVPRRAQDE</sequence>
<dbReference type="EMBL" id="CAUOFW020001724">
    <property type="protein sequence ID" value="CAK9147818.1"/>
    <property type="molecule type" value="Genomic_DNA"/>
</dbReference>
<organism evidence="2 3">
    <name type="scientific">Ilex paraguariensis</name>
    <name type="common">yerba mate</name>
    <dbReference type="NCBI Taxonomy" id="185542"/>
    <lineage>
        <taxon>Eukaryota</taxon>
        <taxon>Viridiplantae</taxon>
        <taxon>Streptophyta</taxon>
        <taxon>Embryophyta</taxon>
        <taxon>Tracheophyta</taxon>
        <taxon>Spermatophyta</taxon>
        <taxon>Magnoliopsida</taxon>
        <taxon>eudicotyledons</taxon>
        <taxon>Gunneridae</taxon>
        <taxon>Pentapetalae</taxon>
        <taxon>asterids</taxon>
        <taxon>campanulids</taxon>
        <taxon>Aquifoliales</taxon>
        <taxon>Aquifoliaceae</taxon>
        <taxon>Ilex</taxon>
    </lineage>
</organism>
<evidence type="ECO:0000313" key="3">
    <source>
        <dbReference type="Proteomes" id="UP001642360"/>
    </source>
</evidence>
<feature type="region of interest" description="Disordered" evidence="1">
    <location>
        <begin position="1"/>
        <end position="39"/>
    </location>
</feature>
<feature type="compositionally biased region" description="Polar residues" evidence="1">
    <location>
        <begin position="1"/>
        <end position="14"/>
    </location>
</feature>
<evidence type="ECO:0000256" key="1">
    <source>
        <dbReference type="SAM" id="MobiDB-lite"/>
    </source>
</evidence>
<evidence type="ECO:0000313" key="2">
    <source>
        <dbReference type="EMBL" id="CAK9147818.1"/>
    </source>
</evidence>
<comment type="caution">
    <text evidence="2">The sequence shown here is derived from an EMBL/GenBank/DDBJ whole genome shotgun (WGS) entry which is preliminary data.</text>
</comment>
<dbReference type="Proteomes" id="UP001642360">
    <property type="component" value="Unassembled WGS sequence"/>
</dbReference>
<dbReference type="AlphaFoldDB" id="A0ABC8RSW5"/>
<reference evidence="2 3" key="1">
    <citation type="submission" date="2024-02" db="EMBL/GenBank/DDBJ databases">
        <authorList>
            <person name="Vignale AGUSTIN F."/>
            <person name="Sosa J E."/>
            <person name="Modenutti C."/>
        </authorList>
    </citation>
    <scope>NUCLEOTIDE SEQUENCE [LARGE SCALE GENOMIC DNA]</scope>
</reference>
<keyword evidence="3" id="KW-1185">Reference proteome</keyword>
<accession>A0ABC8RSW5</accession>
<protein>
    <submittedName>
        <fullName evidence="2">Uncharacterized protein</fullName>
    </submittedName>
</protein>
<gene>
    <name evidence="2" type="ORF">ILEXP_LOCUS15759</name>
</gene>
<proteinExistence type="predicted"/>